<dbReference type="AlphaFoldDB" id="A0A9D1HIC1"/>
<dbReference type="Pfam" id="PF04397">
    <property type="entry name" value="LytTR"/>
    <property type="match status" value="1"/>
</dbReference>
<dbReference type="InterPro" id="IPR007492">
    <property type="entry name" value="LytTR_DNA-bd_dom"/>
</dbReference>
<dbReference type="InterPro" id="IPR001789">
    <property type="entry name" value="Sig_transdc_resp-reg_receiver"/>
</dbReference>
<protein>
    <submittedName>
        <fullName evidence="4">Response regulator transcription factor</fullName>
    </submittedName>
</protein>
<evidence type="ECO:0000256" key="1">
    <source>
        <dbReference type="PROSITE-ProRule" id="PRU00169"/>
    </source>
</evidence>
<dbReference type="InterPro" id="IPR011006">
    <property type="entry name" value="CheY-like_superfamily"/>
</dbReference>
<evidence type="ECO:0000313" key="5">
    <source>
        <dbReference type="Proteomes" id="UP000824164"/>
    </source>
</evidence>
<gene>
    <name evidence="4" type="ORF">IAB63_05690</name>
</gene>
<organism evidence="4 5">
    <name type="scientific">Candidatus Onthocola gallistercoris</name>
    <dbReference type="NCBI Taxonomy" id="2840876"/>
    <lineage>
        <taxon>Bacteria</taxon>
        <taxon>Bacillati</taxon>
        <taxon>Bacillota</taxon>
        <taxon>Bacilli</taxon>
        <taxon>Candidatus Onthocola</taxon>
    </lineage>
</organism>
<evidence type="ECO:0000259" key="2">
    <source>
        <dbReference type="PROSITE" id="PS50110"/>
    </source>
</evidence>
<evidence type="ECO:0000313" key="4">
    <source>
        <dbReference type="EMBL" id="HIU02727.1"/>
    </source>
</evidence>
<dbReference type="PANTHER" id="PTHR37299">
    <property type="entry name" value="TRANSCRIPTIONAL REGULATOR-RELATED"/>
    <property type="match status" value="1"/>
</dbReference>
<dbReference type="GO" id="GO:0000156">
    <property type="term" value="F:phosphorelay response regulator activity"/>
    <property type="evidence" value="ECO:0007669"/>
    <property type="project" value="InterPro"/>
</dbReference>
<dbReference type="PROSITE" id="PS50930">
    <property type="entry name" value="HTH_LYTTR"/>
    <property type="match status" value="1"/>
</dbReference>
<dbReference type="EMBL" id="DVLT01000038">
    <property type="protein sequence ID" value="HIU02727.1"/>
    <property type="molecule type" value="Genomic_DNA"/>
</dbReference>
<proteinExistence type="predicted"/>
<feature type="domain" description="Response regulatory" evidence="2">
    <location>
        <begin position="18"/>
        <end position="137"/>
    </location>
</feature>
<dbReference type="Pfam" id="PF00072">
    <property type="entry name" value="Response_reg"/>
    <property type="match status" value="1"/>
</dbReference>
<dbReference type="Gene3D" id="2.40.50.1020">
    <property type="entry name" value="LytTr DNA-binding domain"/>
    <property type="match status" value="1"/>
</dbReference>
<feature type="modified residue" description="4-aspartylphosphate" evidence="1">
    <location>
        <position position="74"/>
    </location>
</feature>
<reference evidence="4" key="2">
    <citation type="journal article" date="2021" name="PeerJ">
        <title>Extensive microbial diversity within the chicken gut microbiome revealed by metagenomics and culture.</title>
        <authorList>
            <person name="Gilroy R."/>
            <person name="Ravi A."/>
            <person name="Getino M."/>
            <person name="Pursley I."/>
            <person name="Horton D.L."/>
            <person name="Alikhan N.F."/>
            <person name="Baker D."/>
            <person name="Gharbi K."/>
            <person name="Hall N."/>
            <person name="Watson M."/>
            <person name="Adriaenssens E.M."/>
            <person name="Foster-Nyarko E."/>
            <person name="Jarju S."/>
            <person name="Secka A."/>
            <person name="Antonio M."/>
            <person name="Oren A."/>
            <person name="Chaudhuri R.R."/>
            <person name="La Ragione R."/>
            <person name="Hildebrand F."/>
            <person name="Pallen M.J."/>
        </authorList>
    </citation>
    <scope>NUCLEOTIDE SEQUENCE</scope>
    <source>
        <strain evidence="4">CHK187-14744</strain>
    </source>
</reference>
<feature type="domain" description="HTH LytTR-type" evidence="3">
    <location>
        <begin position="148"/>
        <end position="247"/>
    </location>
</feature>
<dbReference type="GO" id="GO:0003677">
    <property type="term" value="F:DNA binding"/>
    <property type="evidence" value="ECO:0007669"/>
    <property type="project" value="InterPro"/>
</dbReference>
<name>A0A9D1HIC1_9FIRM</name>
<accession>A0A9D1HIC1</accession>
<dbReference type="SMART" id="SM00850">
    <property type="entry name" value="LytTR"/>
    <property type="match status" value="1"/>
</dbReference>
<reference evidence="4" key="1">
    <citation type="submission" date="2020-10" db="EMBL/GenBank/DDBJ databases">
        <authorList>
            <person name="Gilroy R."/>
        </authorList>
    </citation>
    <scope>NUCLEOTIDE SEQUENCE</scope>
    <source>
        <strain evidence="4">CHK187-14744</strain>
    </source>
</reference>
<dbReference type="Proteomes" id="UP000824164">
    <property type="component" value="Unassembled WGS sequence"/>
</dbReference>
<comment type="caution">
    <text evidence="4">The sequence shown here is derived from an EMBL/GenBank/DDBJ whole genome shotgun (WGS) entry which is preliminary data.</text>
</comment>
<dbReference type="PROSITE" id="PS50110">
    <property type="entry name" value="RESPONSE_REGULATORY"/>
    <property type="match status" value="1"/>
</dbReference>
<keyword evidence="1" id="KW-0597">Phosphoprotein</keyword>
<dbReference type="SUPFAM" id="SSF52172">
    <property type="entry name" value="CheY-like"/>
    <property type="match status" value="1"/>
</dbReference>
<dbReference type="InterPro" id="IPR046947">
    <property type="entry name" value="LytR-like"/>
</dbReference>
<dbReference type="PANTHER" id="PTHR37299:SF1">
    <property type="entry name" value="STAGE 0 SPORULATION PROTEIN A HOMOLOG"/>
    <property type="match status" value="1"/>
</dbReference>
<dbReference type="SMART" id="SM00448">
    <property type="entry name" value="REC"/>
    <property type="match status" value="1"/>
</dbReference>
<evidence type="ECO:0000259" key="3">
    <source>
        <dbReference type="PROSITE" id="PS50930"/>
    </source>
</evidence>
<dbReference type="Gene3D" id="3.40.50.2300">
    <property type="match status" value="1"/>
</dbReference>
<sequence length="262" mass="30702">MSENQAYTEGQKLPGYLKIGIVDDEVYFQEQIYGILKKCEKCLKIRMDIRIFSSAEELMESLNEKEIFTAFFLDYRLGDDNGFALAEKIQAFLPDAFLIFVSSYSEKVFDAFRLKAFRFIPKTDMEKRISEAIGSIYRELESVNTAYYVVATGQGMEQICFRDILYVRKEGKYSVIVTKAGERRVRKSLKEISGELRENEFAYTARDYIVNLEHISGFSGNDVILEDDCLIPVSRERRKDLKQKIWDYYEQKRKESKNRNKN</sequence>